<reference evidence="5" key="1">
    <citation type="submission" date="2016-10" db="EMBL/GenBank/DDBJ databases">
        <authorList>
            <person name="Varghese N."/>
            <person name="Submissions S."/>
        </authorList>
    </citation>
    <scope>NUCLEOTIDE SEQUENCE [LARGE SCALE GENOMIC DNA]</scope>
    <source>
        <strain evidence="5">Gh-105</strain>
    </source>
</reference>
<dbReference type="Pfam" id="PF00149">
    <property type="entry name" value="Metallophos"/>
    <property type="match status" value="1"/>
</dbReference>
<dbReference type="GO" id="GO:0016020">
    <property type="term" value="C:membrane"/>
    <property type="evidence" value="ECO:0007669"/>
    <property type="project" value="GOC"/>
</dbReference>
<dbReference type="SUPFAM" id="SSF56300">
    <property type="entry name" value="Metallo-dependent phosphatases"/>
    <property type="match status" value="1"/>
</dbReference>
<dbReference type="InterPro" id="IPR004843">
    <property type="entry name" value="Calcineurin-like_PHP"/>
</dbReference>
<dbReference type="AlphaFoldDB" id="A0A1I2TNR3"/>
<accession>A0A1I2TNR3</accession>
<dbReference type="GO" id="GO:0046872">
    <property type="term" value="F:metal ion binding"/>
    <property type="evidence" value="ECO:0007669"/>
    <property type="project" value="UniProtKB-KW"/>
</dbReference>
<gene>
    <name evidence="4" type="ORF">SAMN05192565_10775</name>
</gene>
<dbReference type="STRING" id="582675.SAMN05192565_10775"/>
<dbReference type="OrthoDB" id="9780884at2"/>
<evidence type="ECO:0000256" key="2">
    <source>
        <dbReference type="ARBA" id="ARBA00022801"/>
    </source>
</evidence>
<evidence type="ECO:0000313" key="4">
    <source>
        <dbReference type="EMBL" id="SFG63961.1"/>
    </source>
</evidence>
<protein>
    <recommendedName>
        <fullName evidence="3">Calcineurin-like phosphoesterase domain-containing protein</fullName>
    </recommendedName>
</protein>
<feature type="domain" description="Calcineurin-like phosphoesterase" evidence="3">
    <location>
        <begin position="56"/>
        <end position="239"/>
    </location>
</feature>
<sequence length="319" mass="34837">MLILPSRRQVLLGGLGTGAALGLSTGAYGFVIEPRFRLVVTRYNPVLPRWNPALRLRVAVLADFHVCEPFMPLDRIAEIVDATNALAPDLILMLGDYPAGDRVTIRKVPLSDFARVVDVLRAPLGVHAILGNHDWWDDAAVQAGERDVTEAQRVLEARGIPVMENTVLRLEKDGHPFWIAGLGDQEPFVKVGNYQGRDDLPGTLARITDDAPVLLMVHEPDIFLDVPDRVSLTLAGHTHGGQIRLFGYSPVIPSVKGNDFAYGHVVRQGRHMIVSGGFGVSRVPIRIGVPPEIVLLELGRTEGAGHADRTVQDDGRRHG</sequence>
<dbReference type="Proteomes" id="UP000199229">
    <property type="component" value="Unassembled WGS sequence"/>
</dbReference>
<evidence type="ECO:0000259" key="3">
    <source>
        <dbReference type="Pfam" id="PF00149"/>
    </source>
</evidence>
<dbReference type="RefSeq" id="WP_091970631.1">
    <property type="nucleotide sequence ID" value="NZ_FOPM01000007.1"/>
</dbReference>
<name>A0A1I2TNR3_9HYPH</name>
<dbReference type="CDD" id="cd07385">
    <property type="entry name" value="MPP_YkuE_C"/>
    <property type="match status" value="1"/>
</dbReference>
<organism evidence="4 5">
    <name type="scientific">Methylobacterium gossipiicola</name>
    <dbReference type="NCBI Taxonomy" id="582675"/>
    <lineage>
        <taxon>Bacteria</taxon>
        <taxon>Pseudomonadati</taxon>
        <taxon>Pseudomonadota</taxon>
        <taxon>Alphaproteobacteria</taxon>
        <taxon>Hyphomicrobiales</taxon>
        <taxon>Methylobacteriaceae</taxon>
        <taxon>Methylobacterium</taxon>
    </lineage>
</organism>
<dbReference type="GO" id="GO:0008758">
    <property type="term" value="F:UDP-2,3-diacylglucosamine hydrolase activity"/>
    <property type="evidence" value="ECO:0007669"/>
    <property type="project" value="TreeGrafter"/>
</dbReference>
<dbReference type="EMBL" id="FOPM01000007">
    <property type="protein sequence ID" value="SFG63961.1"/>
    <property type="molecule type" value="Genomic_DNA"/>
</dbReference>
<keyword evidence="2" id="KW-0378">Hydrolase</keyword>
<proteinExistence type="predicted"/>
<evidence type="ECO:0000313" key="5">
    <source>
        <dbReference type="Proteomes" id="UP000199229"/>
    </source>
</evidence>
<dbReference type="InterPro" id="IPR029052">
    <property type="entry name" value="Metallo-depent_PP-like"/>
</dbReference>
<dbReference type="InterPro" id="IPR051158">
    <property type="entry name" value="Metallophosphoesterase_sf"/>
</dbReference>
<keyword evidence="1" id="KW-0479">Metal-binding</keyword>
<keyword evidence="5" id="KW-1185">Reference proteome</keyword>
<dbReference type="PANTHER" id="PTHR31302:SF31">
    <property type="entry name" value="PHOSPHODIESTERASE YAEI"/>
    <property type="match status" value="1"/>
</dbReference>
<dbReference type="PANTHER" id="PTHR31302">
    <property type="entry name" value="TRANSMEMBRANE PROTEIN WITH METALLOPHOSPHOESTERASE DOMAIN-RELATED"/>
    <property type="match status" value="1"/>
</dbReference>
<evidence type="ECO:0000256" key="1">
    <source>
        <dbReference type="ARBA" id="ARBA00022723"/>
    </source>
</evidence>
<dbReference type="GO" id="GO:0009245">
    <property type="term" value="P:lipid A biosynthetic process"/>
    <property type="evidence" value="ECO:0007669"/>
    <property type="project" value="TreeGrafter"/>
</dbReference>
<dbReference type="Gene3D" id="3.60.21.10">
    <property type="match status" value="1"/>
</dbReference>